<dbReference type="Proteomes" id="UP000198211">
    <property type="component" value="Unassembled WGS sequence"/>
</dbReference>
<protein>
    <recommendedName>
        <fullName evidence="3">Reverse transcriptase</fullName>
    </recommendedName>
</protein>
<evidence type="ECO:0000313" key="2">
    <source>
        <dbReference type="Proteomes" id="UP000198211"/>
    </source>
</evidence>
<dbReference type="AlphaFoldDB" id="A0A225UZ01"/>
<proteinExistence type="predicted"/>
<accession>A0A225UZ01</accession>
<gene>
    <name evidence="1" type="ORF">PHMEG_00030322</name>
</gene>
<dbReference type="InterPro" id="IPR043502">
    <property type="entry name" value="DNA/RNA_pol_sf"/>
</dbReference>
<sequence length="202" mass="22716">MGGSDMVSDCQATVQEMYEEYLYKGLLIWLDDLLGYEKSEEGLPKLLRGVLKCSFYLRETKWRGRVISKRGVRHDPGRIRASEFKRTRDRSVSPAICMCPRLDEDVHPRSQRAHATARGPHGDGLLGCRRTHAASGLQVPAPQSYPVGSVSVLGNAVELAHVKQDYRLSVFTDASESHRGAVITQVPRDHLARRFRNNTMNL</sequence>
<comment type="caution">
    <text evidence="1">The sequence shown here is derived from an EMBL/GenBank/DDBJ whole genome shotgun (WGS) entry which is preliminary data.</text>
</comment>
<evidence type="ECO:0000313" key="1">
    <source>
        <dbReference type="EMBL" id="OWY98815.1"/>
    </source>
</evidence>
<dbReference type="SUPFAM" id="SSF56672">
    <property type="entry name" value="DNA/RNA polymerases"/>
    <property type="match status" value="1"/>
</dbReference>
<organism evidence="1 2">
    <name type="scientific">Phytophthora megakarya</name>
    <dbReference type="NCBI Taxonomy" id="4795"/>
    <lineage>
        <taxon>Eukaryota</taxon>
        <taxon>Sar</taxon>
        <taxon>Stramenopiles</taxon>
        <taxon>Oomycota</taxon>
        <taxon>Peronosporomycetes</taxon>
        <taxon>Peronosporales</taxon>
        <taxon>Peronosporaceae</taxon>
        <taxon>Phytophthora</taxon>
    </lineage>
</organism>
<reference evidence="2" key="1">
    <citation type="submission" date="2017-03" db="EMBL/GenBank/DDBJ databases">
        <title>Phytopthora megakarya and P. palmivora, two closely related causual agents of cacao black pod achieved similar genome size and gene model numbers by different mechanisms.</title>
        <authorList>
            <person name="Ali S."/>
            <person name="Shao J."/>
            <person name="Larry D.J."/>
            <person name="Kronmiller B."/>
            <person name="Shen D."/>
            <person name="Strem M.D."/>
            <person name="Melnick R.L."/>
            <person name="Guiltinan M.J."/>
            <person name="Tyler B.M."/>
            <person name="Meinhardt L.W."/>
            <person name="Bailey B.A."/>
        </authorList>
    </citation>
    <scope>NUCLEOTIDE SEQUENCE [LARGE SCALE GENOMIC DNA]</scope>
    <source>
        <strain evidence="2">zdho120</strain>
    </source>
</reference>
<dbReference type="EMBL" id="NBNE01009047">
    <property type="protein sequence ID" value="OWY98815.1"/>
    <property type="molecule type" value="Genomic_DNA"/>
</dbReference>
<name>A0A225UZ01_9STRA</name>
<keyword evidence="2" id="KW-1185">Reference proteome</keyword>
<evidence type="ECO:0008006" key="3">
    <source>
        <dbReference type="Google" id="ProtNLM"/>
    </source>
</evidence>